<dbReference type="Pfam" id="PF00005">
    <property type="entry name" value="ABC_tran"/>
    <property type="match status" value="2"/>
</dbReference>
<dbReference type="PANTHER" id="PTHR42855">
    <property type="entry name" value="ABC TRANSPORTER ATP-BINDING SUBUNIT"/>
    <property type="match status" value="1"/>
</dbReference>
<evidence type="ECO:0000313" key="5">
    <source>
        <dbReference type="EMBL" id="KGN91635.1"/>
    </source>
</evidence>
<feature type="coiled-coil region" evidence="3">
    <location>
        <begin position="246"/>
        <end position="273"/>
    </location>
</feature>
<name>A0ABR4XJM0_9PORP</name>
<keyword evidence="6" id="KW-1185">Reference proteome</keyword>
<comment type="caution">
    <text evidence="5">The sequence shown here is derived from an EMBL/GenBank/DDBJ whole genome shotgun (WGS) entry which is preliminary data.</text>
</comment>
<accession>A0ABR4XJM0</accession>
<dbReference type="InterPro" id="IPR032781">
    <property type="entry name" value="ABC_tran_Xtn"/>
</dbReference>
<feature type="domain" description="ABC transporter" evidence="4">
    <location>
        <begin position="2"/>
        <end position="260"/>
    </location>
</feature>
<dbReference type="InterPro" id="IPR003439">
    <property type="entry name" value="ABC_transporter-like_ATP-bd"/>
</dbReference>
<dbReference type="SMART" id="SM00382">
    <property type="entry name" value="AAA"/>
    <property type="match status" value="2"/>
</dbReference>
<sequence>MLSVQNLAVYFGADTLFSGVSFVINTGEKVALTGFNGAGKTTLMNIIAGKRSPSEGIVSLPSGSVLGYLSQHLLPGEGKTVWEETETVFGDILQKKAYLESLSGQLMKREDFSSDSYMELAQKVSDLTDEIAILDSDNYKAQIEKTLFGLGFVREDLHRPTSEFSGGWRMRIELAKILLRKPNLLLLDEPTNHLDVESIVWLENFLKQSSSALLLVSHDKAFVDNITTRTLELSNKKIYDYKVPYSQYLTLREERYEQEMRAYENQQKSIRKTEEFIERFRSKATKAVQVQSRVKLLEKIDRIEVDRIERRSIHFRFPMRIVSGAYPLKVEDLRVSFGELDVLKGANLEIKRGEKIAVVGKNGAGKTTLLRAILGELPHTGEITLGHNVEISYFSQNAASLLDPKLTIYDTIDRIAVGDIRLRINDILGAFMFGGETSEKRVEVLSGGEKSRLAMIKLLLEPGNLLILDEPTNHLDIHNKEVLKEAILNYEGTVLIVSHDRDFLSGLVTKVIEVKDGIAITHLGGIDYYLQLLQERIETPVVKKSVPAESGEISTKGKEDYQRRKETLKRVRKLEKELEQLEEHIQKEEEELKSMEEKFARNETSPALLEQYSKLSETHKRTLEQWEALSMEIEECS</sequence>
<dbReference type="Proteomes" id="UP000030101">
    <property type="component" value="Unassembled WGS sequence"/>
</dbReference>
<reference evidence="5 6" key="1">
    <citation type="submission" date="2014-08" db="EMBL/GenBank/DDBJ databases">
        <title>Porphyromonas canoris strain:OH2762 Genome sequencing.</title>
        <authorList>
            <person name="Wallis C."/>
            <person name="Deusch O."/>
            <person name="O'Flynn C."/>
            <person name="Davis I."/>
            <person name="Jospin G."/>
            <person name="Darling A.E."/>
            <person name="Coil D.A."/>
            <person name="Alexiev A."/>
            <person name="Horsfall A."/>
            <person name="Kirkwood N."/>
            <person name="Harris S."/>
            <person name="Eisen J.A."/>
        </authorList>
    </citation>
    <scope>NUCLEOTIDE SEQUENCE [LARGE SCALE GENOMIC DNA]</scope>
    <source>
        <strain evidence="6">COT-108 OH2762</strain>
    </source>
</reference>
<keyword evidence="2" id="KW-0067">ATP-binding</keyword>
<evidence type="ECO:0000259" key="4">
    <source>
        <dbReference type="PROSITE" id="PS50893"/>
    </source>
</evidence>
<evidence type="ECO:0000256" key="3">
    <source>
        <dbReference type="SAM" id="Coils"/>
    </source>
</evidence>
<feature type="coiled-coil region" evidence="3">
    <location>
        <begin position="558"/>
        <end position="629"/>
    </location>
</feature>
<proteinExistence type="predicted"/>
<evidence type="ECO:0000256" key="2">
    <source>
        <dbReference type="ARBA" id="ARBA00022840"/>
    </source>
</evidence>
<feature type="domain" description="ABC transporter" evidence="4">
    <location>
        <begin position="328"/>
        <end position="541"/>
    </location>
</feature>
<dbReference type="PROSITE" id="PS00211">
    <property type="entry name" value="ABC_TRANSPORTER_1"/>
    <property type="match status" value="2"/>
</dbReference>
<dbReference type="SUPFAM" id="SSF52540">
    <property type="entry name" value="P-loop containing nucleoside triphosphate hydrolases"/>
    <property type="match status" value="2"/>
</dbReference>
<dbReference type="RefSeq" id="WP_036790907.1">
    <property type="nucleotide sequence ID" value="NZ_JQZV01000013.1"/>
</dbReference>
<dbReference type="PROSITE" id="PS50893">
    <property type="entry name" value="ABC_TRANSPORTER_2"/>
    <property type="match status" value="2"/>
</dbReference>
<dbReference type="InterPro" id="IPR027417">
    <property type="entry name" value="P-loop_NTPase"/>
</dbReference>
<dbReference type="InterPro" id="IPR003593">
    <property type="entry name" value="AAA+_ATPase"/>
</dbReference>
<dbReference type="CDD" id="cd03221">
    <property type="entry name" value="ABCF_EF-3"/>
    <property type="match status" value="2"/>
</dbReference>
<evidence type="ECO:0000256" key="1">
    <source>
        <dbReference type="ARBA" id="ARBA00022741"/>
    </source>
</evidence>
<dbReference type="PANTHER" id="PTHR42855:SF2">
    <property type="entry name" value="DRUG RESISTANCE ABC TRANSPORTER,ATP-BINDING PROTEIN"/>
    <property type="match status" value="1"/>
</dbReference>
<evidence type="ECO:0000313" key="6">
    <source>
        <dbReference type="Proteomes" id="UP000030101"/>
    </source>
</evidence>
<protein>
    <submittedName>
        <fullName evidence="5">Glycosyl transferase family 2</fullName>
    </submittedName>
</protein>
<dbReference type="InterPro" id="IPR017871">
    <property type="entry name" value="ABC_transporter-like_CS"/>
</dbReference>
<dbReference type="Pfam" id="PF12848">
    <property type="entry name" value="ABC_tran_Xtn"/>
    <property type="match status" value="1"/>
</dbReference>
<organism evidence="5 6">
    <name type="scientific">Porphyromonas canoris</name>
    <dbReference type="NCBI Taxonomy" id="36875"/>
    <lineage>
        <taxon>Bacteria</taxon>
        <taxon>Pseudomonadati</taxon>
        <taxon>Bacteroidota</taxon>
        <taxon>Bacteroidia</taxon>
        <taxon>Bacteroidales</taxon>
        <taxon>Porphyromonadaceae</taxon>
        <taxon>Porphyromonas</taxon>
    </lineage>
</organism>
<keyword evidence="1" id="KW-0547">Nucleotide-binding</keyword>
<gene>
    <name evidence="5" type="ORF">HQ43_05885</name>
</gene>
<dbReference type="GO" id="GO:0016740">
    <property type="term" value="F:transferase activity"/>
    <property type="evidence" value="ECO:0007669"/>
    <property type="project" value="UniProtKB-KW"/>
</dbReference>
<keyword evidence="3" id="KW-0175">Coiled coil</keyword>
<dbReference type="InterPro" id="IPR051309">
    <property type="entry name" value="ABCF_ATPase"/>
</dbReference>
<keyword evidence="5" id="KW-0808">Transferase</keyword>
<dbReference type="Gene3D" id="3.40.50.300">
    <property type="entry name" value="P-loop containing nucleotide triphosphate hydrolases"/>
    <property type="match status" value="2"/>
</dbReference>
<dbReference type="EMBL" id="JQZV01000013">
    <property type="protein sequence ID" value="KGN91635.1"/>
    <property type="molecule type" value="Genomic_DNA"/>
</dbReference>